<sequence length="500" mass="55405">MSDTTINRLTMAKAEGKRLRKKVAREDHATLELPKHRDVLDLIHQRNKGRIPELIPVRMQRMSASAFAFFRGSADLMAYDLTASPTIGLNMVLCGDAHLANFGLFASPERRVLFDLNDFDESGIGPWEWDIKRLAASAVLAAREGDVHADDDDARDIVINLVDNYRTAMANLAEETILDRYYADIDADWLCQHAGDRDQDLVDRTIDKARNRTSLQAVRKIATFTDSRGLHFLSDPPLLVPVTDQEEADNMIASFDTYVRTLPPAANLLLKQFHIVDVARRVVGVGSVGTHSLVLLLSGPNDEPLVLQVKEALPSVLTTHGKLPDAFSELSAGDSSGLLPDNLDKHIKAGNGYRVVACQQILQAHSDPLLGWTRGKDGRGYYWRQFRDMKGSIEIEKLDVQELKNYCALCARLLARAHSQSPNGALVAGYIGSNNDFAKAIAEWAIDYANQTYEDFELFRMAIDHGEFEVADEDADTTDGKSVDAHNGSTKSTFDRALGL</sequence>
<dbReference type="PANTHER" id="PTHR39441">
    <property type="entry name" value="DUF2252 DOMAIN-CONTAINING PROTEIN"/>
    <property type="match status" value="1"/>
</dbReference>
<organism evidence="1 2">
    <name type="scientific">Lawsonella clevelandensis</name>
    <dbReference type="NCBI Taxonomy" id="1528099"/>
    <lineage>
        <taxon>Bacteria</taxon>
        <taxon>Bacillati</taxon>
        <taxon>Actinomycetota</taxon>
        <taxon>Actinomycetes</taxon>
        <taxon>Mycobacteriales</taxon>
        <taxon>Lawsonellaceae</taxon>
        <taxon>Lawsonella</taxon>
    </lineage>
</organism>
<dbReference type="AlphaFoldDB" id="A0A2W5K0A5"/>
<dbReference type="Pfam" id="PF10009">
    <property type="entry name" value="DUF2252"/>
    <property type="match status" value="1"/>
</dbReference>
<name>A0A2W5K0A5_9ACTN</name>
<protein>
    <submittedName>
        <fullName evidence="1">DUF2252 domain-containing protein</fullName>
    </submittedName>
</protein>
<dbReference type="Proteomes" id="UP000248606">
    <property type="component" value="Unassembled WGS sequence"/>
</dbReference>
<dbReference type="InterPro" id="IPR018721">
    <property type="entry name" value="DUF2252"/>
</dbReference>
<dbReference type="PANTHER" id="PTHR39441:SF1">
    <property type="entry name" value="DUF2252 DOMAIN-CONTAINING PROTEIN"/>
    <property type="match status" value="1"/>
</dbReference>
<evidence type="ECO:0000313" key="1">
    <source>
        <dbReference type="EMBL" id="PZP88256.1"/>
    </source>
</evidence>
<gene>
    <name evidence="1" type="ORF">DI579_07070</name>
</gene>
<reference evidence="1 2" key="1">
    <citation type="submission" date="2017-08" db="EMBL/GenBank/DDBJ databases">
        <title>Infants hospitalized years apart are colonized by the same room-sourced microbial strains.</title>
        <authorList>
            <person name="Brooks B."/>
            <person name="Olm M.R."/>
            <person name="Firek B.A."/>
            <person name="Baker R."/>
            <person name="Thomas B.C."/>
            <person name="Morowitz M.J."/>
            <person name="Banfield J.F."/>
        </authorList>
    </citation>
    <scope>NUCLEOTIDE SEQUENCE [LARGE SCALE GENOMIC DNA]</scope>
    <source>
        <strain evidence="1">S2_006_000_R1_57</strain>
    </source>
</reference>
<evidence type="ECO:0000313" key="2">
    <source>
        <dbReference type="Proteomes" id="UP000248606"/>
    </source>
</evidence>
<accession>A0A2W5K0A5</accession>
<proteinExistence type="predicted"/>
<comment type="caution">
    <text evidence="1">The sequence shown here is derived from an EMBL/GenBank/DDBJ whole genome shotgun (WGS) entry which is preliminary data.</text>
</comment>
<dbReference type="RefSeq" id="WP_290598624.1">
    <property type="nucleotide sequence ID" value="NZ_CAKZIO010000008.1"/>
</dbReference>
<dbReference type="EMBL" id="QFOZ01000014">
    <property type="protein sequence ID" value="PZP88256.1"/>
    <property type="molecule type" value="Genomic_DNA"/>
</dbReference>